<dbReference type="GeneID" id="18822747"/>
<feature type="region of interest" description="Disordered" evidence="1">
    <location>
        <begin position="94"/>
        <end position="137"/>
    </location>
</feature>
<gene>
    <name evidence="3" type="ORF">AGABI1DRAFT_109571</name>
</gene>
<evidence type="ECO:0000313" key="4">
    <source>
        <dbReference type="Proteomes" id="UP000008493"/>
    </source>
</evidence>
<evidence type="ECO:0000259" key="2">
    <source>
        <dbReference type="Pfam" id="PF20415"/>
    </source>
</evidence>
<reference evidence="4" key="1">
    <citation type="journal article" date="2012" name="Proc. Natl. Acad. Sci. U.S.A.">
        <title>Genome sequence of the button mushroom Agaricus bisporus reveals mechanisms governing adaptation to a humic-rich ecological niche.</title>
        <authorList>
            <person name="Morin E."/>
            <person name="Kohler A."/>
            <person name="Baker A.R."/>
            <person name="Foulongne-Oriol M."/>
            <person name="Lombard V."/>
            <person name="Nagy L.G."/>
            <person name="Ohm R.A."/>
            <person name="Patyshakuliyeva A."/>
            <person name="Brun A."/>
            <person name="Aerts A.L."/>
            <person name="Bailey A.M."/>
            <person name="Billette C."/>
            <person name="Coutinho P.M."/>
            <person name="Deakin G."/>
            <person name="Doddapaneni H."/>
            <person name="Floudas D."/>
            <person name="Grimwood J."/>
            <person name="Hilden K."/>
            <person name="Kuees U."/>
            <person name="LaButti K.M."/>
            <person name="Lapidus A."/>
            <person name="Lindquist E.A."/>
            <person name="Lucas S.M."/>
            <person name="Murat C."/>
            <person name="Riley R.W."/>
            <person name="Salamov A.A."/>
            <person name="Schmutz J."/>
            <person name="Subramanian V."/>
            <person name="Woesten H.A.B."/>
            <person name="Xu J."/>
            <person name="Eastwood D.C."/>
            <person name="Foster G.D."/>
            <person name="Sonnenberg A.S."/>
            <person name="Cullen D."/>
            <person name="de Vries R.P."/>
            <person name="Lundell T."/>
            <person name="Hibbett D.S."/>
            <person name="Henrissat B."/>
            <person name="Burton K.S."/>
            <person name="Kerrigan R.W."/>
            <person name="Challen M.P."/>
            <person name="Grigoriev I.V."/>
            <person name="Martin F."/>
        </authorList>
    </citation>
    <scope>NUCLEOTIDE SEQUENCE [LARGE SCALE GENOMIC DNA]</scope>
    <source>
        <strain evidence="4">JB137-S8 / ATCC MYA-4627 / FGSC 10392</strain>
    </source>
</reference>
<dbReference type="STRING" id="597362.K5XL98"/>
<name>K5XL98_AGABU</name>
<dbReference type="OrthoDB" id="3265169at2759"/>
<dbReference type="OMA" id="HPRLPWY"/>
<dbReference type="InParanoid" id="K5XL98"/>
<sequence length="467" mass="52725">MHNSEEFYYTHQGAMPPLSPWSPTPNVVFTPAYSWGAPSPYNTGQSNATPGHAWTNPPKSPPWSSNTPARPTYHPDFLELETNFLAPPIPATQQLTAAPPYTTPSDRPWELSRSKSAGADYKRSHTPSHRLPDTLGSANLAKRPKDWRANYNPRASFLSSIPGLHSSKYQSDVAGYTDSTKRRPSSLMEYNPSHPLFSHDLRFDPLHQLTLIKRVNQGEFRNPLSTIELSQFAVTPATNYLRLFHPRLPWYIDIHSDPDNITVADVLGEIHTQLMQPILPRHYWNEALTHANRDEIVLAYDRRVTLLNSGRENGILWIDFLCDEVIFQGLIRAKGGLLEMKARKAYSRRILYHGGIPDVKPKLRFDVRVEAVFGPEPRPPIRYECSNYKRHPMLKRFQLPLPRKRFSRGAIVLLQCGCSPIPEVGFHHRISGWFVSSKLGESTITRLGASVYTSPGNVPDDVSPGSG</sequence>
<dbReference type="Proteomes" id="UP000008493">
    <property type="component" value="Unassembled WGS sequence"/>
</dbReference>
<dbReference type="HOGENOM" id="CLU_585208_0_0_1"/>
<dbReference type="InterPro" id="IPR046522">
    <property type="entry name" value="DUF6699"/>
</dbReference>
<dbReference type="RefSeq" id="XP_007334117.1">
    <property type="nucleotide sequence ID" value="XM_007334055.1"/>
</dbReference>
<accession>K5XL98</accession>
<organism evidence="3 4">
    <name type="scientific">Agaricus bisporus var. burnettii (strain JB137-S8 / ATCC MYA-4627 / FGSC 10392)</name>
    <name type="common">White button mushroom</name>
    <dbReference type="NCBI Taxonomy" id="597362"/>
    <lineage>
        <taxon>Eukaryota</taxon>
        <taxon>Fungi</taxon>
        <taxon>Dikarya</taxon>
        <taxon>Basidiomycota</taxon>
        <taxon>Agaricomycotina</taxon>
        <taxon>Agaricomycetes</taxon>
        <taxon>Agaricomycetidae</taxon>
        <taxon>Agaricales</taxon>
        <taxon>Agaricineae</taxon>
        <taxon>Agaricaceae</taxon>
        <taxon>Agaricus</taxon>
    </lineage>
</organism>
<proteinExistence type="predicted"/>
<evidence type="ECO:0000313" key="3">
    <source>
        <dbReference type="EMBL" id="EKM75300.1"/>
    </source>
</evidence>
<evidence type="ECO:0000256" key="1">
    <source>
        <dbReference type="SAM" id="MobiDB-lite"/>
    </source>
</evidence>
<dbReference type="Pfam" id="PF20415">
    <property type="entry name" value="DUF6699"/>
    <property type="match status" value="1"/>
</dbReference>
<dbReference type="KEGG" id="abp:AGABI1DRAFT109571"/>
<dbReference type="AlphaFoldDB" id="K5XL98"/>
<dbReference type="eggNOG" id="ENOG502SUSM">
    <property type="taxonomic scope" value="Eukaryota"/>
</dbReference>
<keyword evidence="4" id="KW-1185">Reference proteome</keyword>
<feature type="region of interest" description="Disordered" evidence="1">
    <location>
        <begin position="44"/>
        <end position="74"/>
    </location>
</feature>
<dbReference type="EMBL" id="JH971416">
    <property type="protein sequence ID" value="EKM75300.1"/>
    <property type="molecule type" value="Genomic_DNA"/>
</dbReference>
<protein>
    <recommendedName>
        <fullName evidence="2">DUF6699 domain-containing protein</fullName>
    </recommendedName>
</protein>
<feature type="domain" description="DUF6699" evidence="2">
    <location>
        <begin position="219"/>
        <end position="334"/>
    </location>
</feature>